<dbReference type="InterPro" id="IPR023393">
    <property type="entry name" value="START-like_dom_sf"/>
</dbReference>
<dbReference type="InterPro" id="IPR019587">
    <property type="entry name" value="Polyketide_cyclase/dehydratase"/>
</dbReference>
<evidence type="ECO:0000256" key="1">
    <source>
        <dbReference type="SAM" id="Phobius"/>
    </source>
</evidence>
<feature type="transmembrane region" description="Helical" evidence="1">
    <location>
        <begin position="32"/>
        <end position="54"/>
    </location>
</feature>
<dbReference type="Pfam" id="PF10604">
    <property type="entry name" value="Polyketide_cyc2"/>
    <property type="match status" value="1"/>
</dbReference>
<organism evidence="2 3">
    <name type="scientific">Amycolatopsis roodepoortensis</name>
    <dbReference type="NCBI Taxonomy" id="700274"/>
    <lineage>
        <taxon>Bacteria</taxon>
        <taxon>Bacillati</taxon>
        <taxon>Actinomycetota</taxon>
        <taxon>Actinomycetes</taxon>
        <taxon>Pseudonocardiales</taxon>
        <taxon>Pseudonocardiaceae</taxon>
        <taxon>Amycolatopsis</taxon>
    </lineage>
</organism>
<keyword evidence="1" id="KW-0812">Transmembrane</keyword>
<protein>
    <submittedName>
        <fullName evidence="2">Uncharacterized protein YndB with AHSA1/START domain</fullName>
    </submittedName>
</protein>
<sequence length="217" mass="23438">MGEQWRSFAVGIVTSAGWMLVALFVIRPLVPANVLGITILIVTVLGVLAVPLIVRLSAVSRGSRGVSGRMTEYRHTATIEMPAADLFAYLREPRNLPRYFPQMTRAEPEGGEAVHVEADVDGEHVEGEAWLKVDEANRSLRWGAQGPHDYQGELSIEDSGPAASRLTVTLHSVRDADDEAVQRGLEETVAALAHTVTADSDVDAAEKEGGWAGNRDS</sequence>
<keyword evidence="3" id="KW-1185">Reference proteome</keyword>
<dbReference type="EMBL" id="JADBEJ010000005">
    <property type="protein sequence ID" value="MBE1577800.1"/>
    <property type="molecule type" value="Genomic_DNA"/>
</dbReference>
<keyword evidence="1" id="KW-0472">Membrane</keyword>
<feature type="transmembrane region" description="Helical" evidence="1">
    <location>
        <begin position="7"/>
        <end position="26"/>
    </location>
</feature>
<proteinExistence type="predicted"/>
<dbReference type="CDD" id="cd07812">
    <property type="entry name" value="SRPBCC"/>
    <property type="match status" value="1"/>
</dbReference>
<dbReference type="SUPFAM" id="SSF55961">
    <property type="entry name" value="Bet v1-like"/>
    <property type="match status" value="1"/>
</dbReference>
<accession>A0ABR9LB94</accession>
<name>A0ABR9LB94_9PSEU</name>
<evidence type="ECO:0000313" key="2">
    <source>
        <dbReference type="EMBL" id="MBE1577800.1"/>
    </source>
</evidence>
<dbReference type="RefSeq" id="WP_225949847.1">
    <property type="nucleotide sequence ID" value="NZ_JADBEJ010000005.1"/>
</dbReference>
<evidence type="ECO:0000313" key="3">
    <source>
        <dbReference type="Proteomes" id="UP000656548"/>
    </source>
</evidence>
<comment type="caution">
    <text evidence="2">The sequence shown here is derived from an EMBL/GenBank/DDBJ whole genome shotgun (WGS) entry which is preliminary data.</text>
</comment>
<dbReference type="Gene3D" id="3.30.530.20">
    <property type="match status" value="1"/>
</dbReference>
<reference evidence="2 3" key="1">
    <citation type="submission" date="2020-10" db="EMBL/GenBank/DDBJ databases">
        <title>Sequencing the genomes of 1000 actinobacteria strains.</title>
        <authorList>
            <person name="Klenk H.-P."/>
        </authorList>
    </citation>
    <scope>NUCLEOTIDE SEQUENCE [LARGE SCALE GENOMIC DNA]</scope>
    <source>
        <strain evidence="2 3">DSM 46661</strain>
    </source>
</reference>
<gene>
    <name evidence="2" type="ORF">H4W30_004860</name>
</gene>
<keyword evidence="1" id="KW-1133">Transmembrane helix</keyword>
<dbReference type="Proteomes" id="UP000656548">
    <property type="component" value="Unassembled WGS sequence"/>
</dbReference>